<name>A0A662Z402_9STAP</name>
<gene>
    <name evidence="1" type="ORF">K8V35_01725</name>
    <name evidence="2" type="ORF">SAMN05192557_1521</name>
</gene>
<protein>
    <submittedName>
        <fullName evidence="1">Alpha/beta hydrolase</fullName>
    </submittedName>
    <submittedName>
        <fullName evidence="2">Phospholipase/carboxylesterase</fullName>
    </submittedName>
</protein>
<reference evidence="1" key="2">
    <citation type="journal article" date="2021" name="PeerJ">
        <title>Extensive microbial diversity within the chicken gut microbiome revealed by metagenomics and culture.</title>
        <authorList>
            <person name="Gilroy R."/>
            <person name="Ravi A."/>
            <person name="Getino M."/>
            <person name="Pursley I."/>
            <person name="Horton D.L."/>
            <person name="Alikhan N.F."/>
            <person name="Baker D."/>
            <person name="Gharbi K."/>
            <person name="Hall N."/>
            <person name="Watson M."/>
            <person name="Adriaenssens E.M."/>
            <person name="Foster-Nyarko E."/>
            <person name="Jarju S."/>
            <person name="Secka A."/>
            <person name="Antonio M."/>
            <person name="Oren A."/>
            <person name="Chaudhuri R.R."/>
            <person name="La Ragione R."/>
            <person name="Hildebrand F."/>
            <person name="Pallen M.J."/>
        </authorList>
    </citation>
    <scope>NUCLEOTIDE SEQUENCE</scope>
    <source>
        <strain evidence="1">6019</strain>
    </source>
</reference>
<dbReference type="InterPro" id="IPR029058">
    <property type="entry name" value="AB_hydrolase_fold"/>
</dbReference>
<dbReference type="Proteomes" id="UP000243605">
    <property type="component" value="Unassembled WGS sequence"/>
</dbReference>
<evidence type="ECO:0000313" key="1">
    <source>
        <dbReference type="EMBL" id="HJE19059.1"/>
    </source>
</evidence>
<dbReference type="EMBL" id="FOIT01000004">
    <property type="protein sequence ID" value="SEW07824.1"/>
    <property type="molecule type" value="Genomic_DNA"/>
</dbReference>
<evidence type="ECO:0000313" key="2">
    <source>
        <dbReference type="EMBL" id="SEW07824.1"/>
    </source>
</evidence>
<dbReference type="OrthoDB" id="9796570at2"/>
<dbReference type="AlphaFoldDB" id="A0A662Z402"/>
<organism evidence="2 3">
    <name type="scientific">Aliicoccus persicus</name>
    <dbReference type="NCBI Taxonomy" id="930138"/>
    <lineage>
        <taxon>Bacteria</taxon>
        <taxon>Bacillati</taxon>
        <taxon>Bacillota</taxon>
        <taxon>Bacilli</taxon>
        <taxon>Bacillales</taxon>
        <taxon>Staphylococcaceae</taxon>
        <taxon>Aliicoccus</taxon>
    </lineage>
</organism>
<accession>A0A662Z402</accession>
<keyword evidence="3" id="KW-1185">Reference proteome</keyword>
<dbReference type="EMBL" id="DYYI01000015">
    <property type="protein sequence ID" value="HJE19059.1"/>
    <property type="molecule type" value="Genomic_DNA"/>
</dbReference>
<sequence>MKHLFIEGESDWTLILLHGTGGRETDLLEFSTMVDRRANILAFRGNVIQDDQTRFFLRHVHNVYDDESLEQEGHLLHDALIKCSEIYDIDLKKSIFIGYSNGANMAAYYTLNIESDVAGAVFLHPAYHSSLMSDVSLLGKSYLITAGARDMVALAGDAYQLKKHLELRGGSTEVKLNDGPHAIMSEELMEAHVWFLNLKKSLEDE</sequence>
<dbReference type="SUPFAM" id="SSF53474">
    <property type="entry name" value="alpha/beta-Hydrolases"/>
    <property type="match status" value="1"/>
</dbReference>
<dbReference type="GO" id="GO:0016787">
    <property type="term" value="F:hydrolase activity"/>
    <property type="evidence" value="ECO:0007669"/>
    <property type="project" value="UniProtKB-KW"/>
</dbReference>
<dbReference type="Proteomes" id="UP000763505">
    <property type="component" value="Unassembled WGS sequence"/>
</dbReference>
<keyword evidence="1" id="KW-0378">Hydrolase</keyword>
<dbReference type="Gene3D" id="3.40.50.1820">
    <property type="entry name" value="alpha/beta hydrolase"/>
    <property type="match status" value="1"/>
</dbReference>
<dbReference type="RefSeq" id="WP_091475385.1">
    <property type="nucleotide sequence ID" value="NZ_FOIT01000004.1"/>
</dbReference>
<reference evidence="1" key="3">
    <citation type="submission" date="2021-09" db="EMBL/GenBank/DDBJ databases">
        <authorList>
            <person name="Gilroy R."/>
        </authorList>
    </citation>
    <scope>NUCLEOTIDE SEQUENCE</scope>
    <source>
        <strain evidence="1">6019</strain>
    </source>
</reference>
<reference evidence="2 3" key="1">
    <citation type="submission" date="2016-10" db="EMBL/GenBank/DDBJ databases">
        <authorList>
            <person name="Varghese N."/>
            <person name="Submissions S."/>
        </authorList>
    </citation>
    <scope>NUCLEOTIDE SEQUENCE [LARGE SCALE GENOMIC DNA]</scope>
    <source>
        <strain evidence="2 3">IBRC-M10081</strain>
    </source>
</reference>
<proteinExistence type="predicted"/>
<evidence type="ECO:0000313" key="3">
    <source>
        <dbReference type="Proteomes" id="UP000243605"/>
    </source>
</evidence>